<dbReference type="InterPro" id="IPR025605">
    <property type="entry name" value="OST-HTH/LOTUS_dom"/>
</dbReference>
<dbReference type="Gene3D" id="3.30.420.610">
    <property type="entry name" value="LOTUS domain-like"/>
    <property type="match status" value="1"/>
</dbReference>
<comment type="caution">
    <text evidence="3">The sequence shown here is derived from an EMBL/GenBank/DDBJ whole genome shotgun (WGS) entry which is preliminary data.</text>
</comment>
<feature type="domain" description="HTH OST-type" evidence="2">
    <location>
        <begin position="9"/>
        <end position="82"/>
    </location>
</feature>
<dbReference type="EMBL" id="CAJNRG010000108">
    <property type="protein sequence ID" value="CAF1979340.1"/>
    <property type="molecule type" value="Genomic_DNA"/>
</dbReference>
<reference evidence="3" key="1">
    <citation type="submission" date="2021-02" db="EMBL/GenBank/DDBJ databases">
        <authorList>
            <person name="Nowell W R."/>
        </authorList>
    </citation>
    <scope>NUCLEOTIDE SEQUENCE</scope>
</reference>
<evidence type="ECO:0000313" key="3">
    <source>
        <dbReference type="EMBL" id="CAF1979340.1"/>
    </source>
</evidence>
<evidence type="ECO:0000259" key="2">
    <source>
        <dbReference type="PROSITE" id="PS51644"/>
    </source>
</evidence>
<feature type="compositionally biased region" description="Polar residues" evidence="1">
    <location>
        <begin position="128"/>
        <end position="145"/>
    </location>
</feature>
<dbReference type="GO" id="GO:0016020">
    <property type="term" value="C:membrane"/>
    <property type="evidence" value="ECO:0007669"/>
    <property type="project" value="TreeGrafter"/>
</dbReference>
<feature type="region of interest" description="Disordered" evidence="1">
    <location>
        <begin position="170"/>
        <end position="192"/>
    </location>
</feature>
<evidence type="ECO:0000256" key="1">
    <source>
        <dbReference type="SAM" id="MobiDB-lite"/>
    </source>
</evidence>
<dbReference type="InterPro" id="IPR002925">
    <property type="entry name" value="Dienelactn_hydro"/>
</dbReference>
<dbReference type="Pfam" id="PF12872">
    <property type="entry name" value="OST-HTH"/>
    <property type="match status" value="1"/>
</dbReference>
<dbReference type="AlphaFoldDB" id="A0A816MMG6"/>
<sequence>MSKDTSSQEYLDLKTELRSLLISSQQGCDEQQLLRDYHQYNGRRIPYSGMGYSSLLELLTSMPDVARIDQFRGTTTIHGVADQNTAHIKKLVMAQKRKKNTRSTRGGPYRNNTNNRTNVSSTSSRNRQGTYNGAFNGIPSQSYNQSKPIPRPYLNTVNNQNQSISYVPSSVTTDSVRNQNFSTPKENGESLSKMSTNRMVASFPPKTSPTPSPTSVLPLAAGSIRETPTMDDTLSVMDEDLTYSEDDELAVYDQQRAEEYGENIIFLRKRIRQFTSGVWLSSVHKLYQKTFDEELNLGEFRLKNLMAFFDCVSDFVNSERDRLPASTDRIFLLKPKFTEATKRESQLGKIFMLVVSCHLYYNVQVLQNANLLYRTCNINILLFDYRGYGKSTGAPSEAGLYTDALAVYNYVRKRNDLDQNKIFLFGRSLGGAVALNLASQLSQTNATPPLYAVIVENTFTSIPDMAKRLFQVSVLDYVPNWCYKNVYPSLSKMRSIKVPILFLSGGQDELVPSQMMEKLHEECKSSKKQLAVFPDGQHNTTWLSHDYTSRIRKFLAECSTSMPTESSTSTDLI</sequence>
<name>A0A816MMG6_9BILA</name>
<dbReference type="InterPro" id="IPR041966">
    <property type="entry name" value="LOTUS-like"/>
</dbReference>
<feature type="region of interest" description="Disordered" evidence="1">
    <location>
        <begin position="94"/>
        <end position="145"/>
    </location>
</feature>
<organism evidence="3 4">
    <name type="scientific">Rotaria magnacalcarata</name>
    <dbReference type="NCBI Taxonomy" id="392030"/>
    <lineage>
        <taxon>Eukaryota</taxon>
        <taxon>Metazoa</taxon>
        <taxon>Spiralia</taxon>
        <taxon>Gnathifera</taxon>
        <taxon>Rotifera</taxon>
        <taxon>Eurotatoria</taxon>
        <taxon>Bdelloidea</taxon>
        <taxon>Philodinida</taxon>
        <taxon>Philodinidae</taxon>
        <taxon>Rotaria</taxon>
    </lineage>
</organism>
<evidence type="ECO:0000313" key="4">
    <source>
        <dbReference type="Proteomes" id="UP000663887"/>
    </source>
</evidence>
<protein>
    <recommendedName>
        <fullName evidence="2">HTH OST-type domain-containing protein</fullName>
    </recommendedName>
</protein>
<accession>A0A816MMG6</accession>
<dbReference type="PROSITE" id="PS51644">
    <property type="entry name" value="HTH_OST"/>
    <property type="match status" value="1"/>
</dbReference>
<dbReference type="Pfam" id="PF01738">
    <property type="entry name" value="DLH"/>
    <property type="match status" value="1"/>
</dbReference>
<dbReference type="PANTHER" id="PTHR12277">
    <property type="entry name" value="ALPHA/BETA HYDROLASE DOMAIN-CONTAINING PROTEIN"/>
    <property type="match status" value="1"/>
</dbReference>
<dbReference type="PANTHER" id="PTHR12277:SF81">
    <property type="entry name" value="PROTEIN ABHD13"/>
    <property type="match status" value="1"/>
</dbReference>
<gene>
    <name evidence="3" type="ORF">XDN619_LOCUS2290</name>
</gene>
<dbReference type="SUPFAM" id="SSF53474">
    <property type="entry name" value="alpha/beta-Hydrolases"/>
    <property type="match status" value="1"/>
</dbReference>
<dbReference type="Proteomes" id="UP000663887">
    <property type="component" value="Unassembled WGS sequence"/>
</dbReference>
<feature type="compositionally biased region" description="Low complexity" evidence="1">
    <location>
        <begin position="110"/>
        <end position="127"/>
    </location>
</feature>
<dbReference type="InterPro" id="IPR029058">
    <property type="entry name" value="AB_hydrolase_fold"/>
</dbReference>
<dbReference type="Gene3D" id="3.40.50.1820">
    <property type="entry name" value="alpha/beta hydrolase"/>
    <property type="match status" value="1"/>
</dbReference>
<dbReference type="GO" id="GO:0008474">
    <property type="term" value="F:palmitoyl-(protein) hydrolase activity"/>
    <property type="evidence" value="ECO:0007669"/>
    <property type="project" value="TreeGrafter"/>
</dbReference>
<dbReference type="CDD" id="cd09972">
    <property type="entry name" value="LOTUS_TDRD_OSKAR"/>
    <property type="match status" value="1"/>
</dbReference>
<proteinExistence type="predicted"/>